<dbReference type="Pfam" id="PF01652">
    <property type="entry name" value="IF4E"/>
    <property type="match status" value="1"/>
</dbReference>
<dbReference type="GO" id="GO:0000340">
    <property type="term" value="F:RNA 7-methylguanosine cap binding"/>
    <property type="evidence" value="ECO:0007669"/>
    <property type="project" value="TreeGrafter"/>
</dbReference>
<keyword evidence="1" id="KW-0396">Initiation factor</keyword>
<dbReference type="PANTHER" id="PTHR11960:SF18">
    <property type="entry name" value="EUKARYOTIC TRANSLATION INITIATION FACTOR 4E HOMOLOGOUS PROTEIN, ISOFORM B"/>
    <property type="match status" value="1"/>
</dbReference>
<dbReference type="GO" id="GO:0003743">
    <property type="term" value="F:translation initiation factor activity"/>
    <property type="evidence" value="ECO:0007669"/>
    <property type="project" value="UniProtKB-KW"/>
</dbReference>
<dbReference type="Gene3D" id="3.30.760.10">
    <property type="entry name" value="RNA Cap, Translation Initiation Factor Eif4e"/>
    <property type="match status" value="1"/>
</dbReference>
<dbReference type="InterPro" id="IPR001040">
    <property type="entry name" value="TIF_eIF_4E"/>
</dbReference>
<comment type="similarity">
    <text evidence="1">Belongs to the eukaryotic initiation factor 4E family.</text>
</comment>
<dbReference type="OrthoDB" id="590761at2759"/>
<dbReference type="AlphaFoldDB" id="A0A642V1I7"/>
<proteinExistence type="inferred from homology"/>
<dbReference type="VEuPathDB" id="FungiDB:TRICI_004202"/>
<accession>A0A642V1I7</accession>
<evidence type="ECO:0000313" key="4">
    <source>
        <dbReference type="Proteomes" id="UP000761534"/>
    </source>
</evidence>
<comment type="caution">
    <text evidence="3">The sequence shown here is derived from an EMBL/GenBank/DDBJ whole genome shotgun (WGS) entry which is preliminary data.</text>
</comment>
<feature type="region of interest" description="Disordered" evidence="2">
    <location>
        <begin position="18"/>
        <end position="38"/>
    </location>
</feature>
<evidence type="ECO:0000313" key="3">
    <source>
        <dbReference type="EMBL" id="KAA8910184.1"/>
    </source>
</evidence>
<dbReference type="InterPro" id="IPR019770">
    <property type="entry name" value="TIF_eIF_4E_CS"/>
</dbReference>
<gene>
    <name evidence="3" type="ORF">TRICI_004202</name>
</gene>
<dbReference type="PROSITE" id="PS00813">
    <property type="entry name" value="IF4E"/>
    <property type="match status" value="1"/>
</dbReference>
<keyword evidence="4" id="KW-1185">Reference proteome</keyword>
<dbReference type="SUPFAM" id="SSF55418">
    <property type="entry name" value="eIF4e-like"/>
    <property type="match status" value="1"/>
</dbReference>
<evidence type="ECO:0000256" key="2">
    <source>
        <dbReference type="SAM" id="MobiDB-lite"/>
    </source>
</evidence>
<name>A0A642V1I7_9ASCO</name>
<organism evidence="3 4">
    <name type="scientific">Trichomonascus ciferrii</name>
    <dbReference type="NCBI Taxonomy" id="44093"/>
    <lineage>
        <taxon>Eukaryota</taxon>
        <taxon>Fungi</taxon>
        <taxon>Dikarya</taxon>
        <taxon>Ascomycota</taxon>
        <taxon>Saccharomycotina</taxon>
        <taxon>Dipodascomycetes</taxon>
        <taxon>Dipodascales</taxon>
        <taxon>Trichomonascaceae</taxon>
        <taxon>Trichomonascus</taxon>
        <taxon>Trichomonascus ciferrii complex</taxon>
    </lineage>
</organism>
<dbReference type="GO" id="GO:0016281">
    <property type="term" value="C:eukaryotic translation initiation factor 4F complex"/>
    <property type="evidence" value="ECO:0007669"/>
    <property type="project" value="TreeGrafter"/>
</dbReference>
<evidence type="ECO:0000256" key="1">
    <source>
        <dbReference type="RuleBase" id="RU004374"/>
    </source>
</evidence>
<dbReference type="Proteomes" id="UP000761534">
    <property type="component" value="Unassembled WGS sequence"/>
</dbReference>
<protein>
    <submittedName>
        <fullName evidence="3">Uncharacterized protein</fullName>
    </submittedName>
</protein>
<dbReference type="InterPro" id="IPR023398">
    <property type="entry name" value="TIF_eIF4e-like"/>
</dbReference>
<reference evidence="3" key="1">
    <citation type="journal article" date="2019" name="G3 (Bethesda)">
        <title>Genome Assemblies of Two Rare Opportunistic Yeast Pathogens: Diutina rugosa (syn. Candida rugosa) and Trichomonascus ciferrii (syn. Candida ciferrii).</title>
        <authorList>
            <person name="Mixao V."/>
            <person name="Saus E."/>
            <person name="Hansen A.P."/>
            <person name="Lass-Florl C."/>
            <person name="Gabaldon T."/>
        </authorList>
    </citation>
    <scope>NUCLEOTIDE SEQUENCE</scope>
    <source>
        <strain evidence="3">CBS 4856</strain>
    </source>
</reference>
<sequence length="267" mass="30508">MSETSIWNRRTNEKSTFLASTGVRVGDDSGDSSSPREQQHTLEASWTVWFLHRGPGMKISNYLLATKQVRTFSTVEEFWDTYSHLRRVDKLPFTSEFQIFRKGVKPLWEDPINEQGGKWVVRFKRPMKERKKMDGTTTNSSLVLDQQQNTQRHIQCRQQAALHWENLLLAALGGTLADGEIAFDEILGLVISVRRDEDILSVWTRSSDNEDAKEKIRSGIKRVLKLPESFALDYKVHVQSIKEGAEKQALYEQKKAEAATNPAPTSV</sequence>
<dbReference type="PANTHER" id="PTHR11960">
    <property type="entry name" value="EUKARYOTIC TRANSLATION INITIATION FACTOR 4E RELATED"/>
    <property type="match status" value="1"/>
</dbReference>
<dbReference type="EMBL" id="SWFS01000319">
    <property type="protein sequence ID" value="KAA8910184.1"/>
    <property type="molecule type" value="Genomic_DNA"/>
</dbReference>
<keyword evidence="1" id="KW-0694">RNA-binding</keyword>
<keyword evidence="1" id="KW-0648">Protein biosynthesis</keyword>